<keyword evidence="2" id="KW-0677">Repeat</keyword>
<protein>
    <submittedName>
        <fullName evidence="5">Periodic tryptophan protein 2</fullName>
    </submittedName>
</protein>
<evidence type="ECO:0000313" key="6">
    <source>
        <dbReference type="Proteomes" id="UP000440578"/>
    </source>
</evidence>
<organism evidence="5 6">
    <name type="scientific">Amphibalanus amphitrite</name>
    <name type="common">Striped barnacle</name>
    <name type="synonym">Balanus amphitrite</name>
    <dbReference type="NCBI Taxonomy" id="1232801"/>
    <lineage>
        <taxon>Eukaryota</taxon>
        <taxon>Metazoa</taxon>
        <taxon>Ecdysozoa</taxon>
        <taxon>Arthropoda</taxon>
        <taxon>Crustacea</taxon>
        <taxon>Multicrustacea</taxon>
        <taxon>Cirripedia</taxon>
        <taxon>Thoracica</taxon>
        <taxon>Thoracicalcarea</taxon>
        <taxon>Balanomorpha</taxon>
        <taxon>Balanoidea</taxon>
        <taxon>Balanidae</taxon>
        <taxon>Amphibalaninae</taxon>
        <taxon>Amphibalanus</taxon>
    </lineage>
</organism>
<dbReference type="GO" id="GO:0000028">
    <property type="term" value="P:ribosomal small subunit assembly"/>
    <property type="evidence" value="ECO:0007669"/>
    <property type="project" value="TreeGrafter"/>
</dbReference>
<dbReference type="AlphaFoldDB" id="A0A6A4VVX0"/>
<dbReference type="PANTHER" id="PTHR19858:SF0">
    <property type="entry name" value="PERIODIC TRYPTOPHAN PROTEIN 2 HOMOLOG"/>
    <property type="match status" value="1"/>
</dbReference>
<evidence type="ECO:0000256" key="3">
    <source>
        <dbReference type="SAM" id="MobiDB-lite"/>
    </source>
</evidence>
<evidence type="ECO:0000256" key="2">
    <source>
        <dbReference type="ARBA" id="ARBA00022737"/>
    </source>
</evidence>
<evidence type="ECO:0000313" key="5">
    <source>
        <dbReference type="EMBL" id="KAF0297793.1"/>
    </source>
</evidence>
<reference evidence="5 6" key="1">
    <citation type="submission" date="2019-07" db="EMBL/GenBank/DDBJ databases">
        <title>Draft genome assembly of a fouling barnacle, Amphibalanus amphitrite (Darwin, 1854): The first reference genome for Thecostraca.</title>
        <authorList>
            <person name="Kim W."/>
        </authorList>
    </citation>
    <scope>NUCLEOTIDE SEQUENCE [LARGE SCALE GENOMIC DNA]</scope>
    <source>
        <strain evidence="5">SNU_AA5</strain>
        <tissue evidence="5">Soma without cirri and trophi</tissue>
    </source>
</reference>
<proteinExistence type="predicted"/>
<dbReference type="Pfam" id="PF04003">
    <property type="entry name" value="Utp12"/>
    <property type="match status" value="1"/>
</dbReference>
<dbReference type="EMBL" id="VIIS01001467">
    <property type="protein sequence ID" value="KAF0297794.1"/>
    <property type="molecule type" value="Genomic_DNA"/>
</dbReference>
<accession>A0A6A4VVX0</accession>
<comment type="caution">
    <text evidence="5">The sequence shown here is derived from an EMBL/GenBank/DDBJ whole genome shotgun (WGS) entry which is preliminary data.</text>
</comment>
<gene>
    <name evidence="5" type="primary">Pwp2_1</name>
    <name evidence="5" type="ORF">FJT64_004775</name>
</gene>
<evidence type="ECO:0000256" key="1">
    <source>
        <dbReference type="ARBA" id="ARBA00022574"/>
    </source>
</evidence>
<dbReference type="EMBL" id="VIIS01001467">
    <property type="protein sequence ID" value="KAF0297793.1"/>
    <property type="molecule type" value="Genomic_DNA"/>
</dbReference>
<dbReference type="Proteomes" id="UP000440578">
    <property type="component" value="Unassembled WGS sequence"/>
</dbReference>
<sequence>MAARALRPEIRVLAVRFSPTGESWGAVTTEGLLIYSLDPTLVFEPFQLEEDITEGSVLAKLAAGHRARALIMALHLNLERITRRVVERVPLTDVESLAAGLPHRYVEKLLAFVSAELEGTRHLEFYVQWAECLVRQHAGWLRAHAGRVTPLLRHVQKALTTKLGAIGKICDHNKYLLSYLSHLGQLRSAEPALKRTADSDSDSDSDVEGAAPPEPVDSSDSEAAAMVVIRGS</sequence>
<feature type="region of interest" description="Disordered" evidence="3">
    <location>
        <begin position="191"/>
        <end position="223"/>
    </location>
</feature>
<dbReference type="OrthoDB" id="3142434at2759"/>
<name>A0A6A4VVX0_AMPAM</name>
<keyword evidence="1" id="KW-0853">WD repeat</keyword>
<dbReference type="GO" id="GO:0034388">
    <property type="term" value="C:Pwp2p-containing subcomplex of 90S preribosome"/>
    <property type="evidence" value="ECO:0007669"/>
    <property type="project" value="TreeGrafter"/>
</dbReference>
<keyword evidence="6" id="KW-1185">Reference proteome</keyword>
<dbReference type="GO" id="GO:0032040">
    <property type="term" value="C:small-subunit processome"/>
    <property type="evidence" value="ECO:0007669"/>
    <property type="project" value="TreeGrafter"/>
</dbReference>
<dbReference type="InterPro" id="IPR007148">
    <property type="entry name" value="SSU_processome_Utp12"/>
</dbReference>
<dbReference type="InterPro" id="IPR027145">
    <property type="entry name" value="PWP2"/>
</dbReference>
<evidence type="ECO:0000259" key="4">
    <source>
        <dbReference type="Pfam" id="PF04003"/>
    </source>
</evidence>
<feature type="domain" description="Small-subunit processome Utp12" evidence="4">
    <location>
        <begin position="79"/>
        <end position="181"/>
    </location>
</feature>
<dbReference type="PANTHER" id="PTHR19858">
    <property type="entry name" value="WD40 REPEAT PROTEIN"/>
    <property type="match status" value="1"/>
</dbReference>
<dbReference type="GO" id="GO:0000462">
    <property type="term" value="P:maturation of SSU-rRNA from tricistronic rRNA transcript (SSU-rRNA, 5.8S rRNA, LSU-rRNA)"/>
    <property type="evidence" value="ECO:0007669"/>
    <property type="project" value="TreeGrafter"/>
</dbReference>